<dbReference type="STRING" id="1328313.DS2_18513"/>
<dbReference type="eggNOG" id="ENOG502ZM0K">
    <property type="taxonomic scope" value="Bacteria"/>
</dbReference>
<comment type="caution">
    <text evidence="2">The sequence shown here is derived from an EMBL/GenBank/DDBJ whole genome shotgun (WGS) entry which is preliminary data.</text>
</comment>
<proteinExistence type="predicted"/>
<dbReference type="EMBL" id="ARZY01000059">
    <property type="protein sequence ID" value="EWH08213.1"/>
    <property type="molecule type" value="Genomic_DNA"/>
</dbReference>
<protein>
    <submittedName>
        <fullName evidence="2">Uncharacterized protein</fullName>
    </submittedName>
</protein>
<keyword evidence="3" id="KW-1185">Reference proteome</keyword>
<dbReference type="OrthoDB" id="6072288at2"/>
<gene>
    <name evidence="2" type="ORF">DS2_18513</name>
</gene>
<dbReference type="RefSeq" id="WP_035016538.1">
    <property type="nucleotide sequence ID" value="NZ_ARZY01000059.1"/>
</dbReference>
<keyword evidence="1" id="KW-0175">Coiled coil</keyword>
<dbReference type="AlphaFoldDB" id="W7QJ98"/>
<evidence type="ECO:0000313" key="2">
    <source>
        <dbReference type="EMBL" id="EWH08213.1"/>
    </source>
</evidence>
<name>W7QJ98_9ALTE</name>
<feature type="coiled-coil region" evidence="1">
    <location>
        <begin position="594"/>
        <end position="624"/>
    </location>
</feature>
<feature type="coiled-coil region" evidence="1">
    <location>
        <begin position="377"/>
        <end position="404"/>
    </location>
</feature>
<sequence length="717" mass="82415">MDLRRGIRFQIDKLPDESLQVTSSQGFRLLTKLKQILRVKYALTPWLLLSLSLNHAATSNVFADEALANNTTMPNKTAMADKVYRQAQYLQQVGEVSNAVVLLEKFSHKQLKHDQLLAELYLQLNMPWQAQSSIQQYQFVQTDSRSKTQALLADVFLDLTQVALSQKDLTSAKFYLEQINQPQQLSNSQQALYLNLAQVIYWPNMGSDNEQLAELIVANNVKADKENINLADLTNQLNQVVYQYQQQNYQQAATKITVWFARVKDFKLDGSEQNSSLQTSPRKTFENLIAYATIIRSQISFAQGQFKQAKQQLASFARDNAFSQHALYLYALTLMQMGELAASEAALNLHKQEFGISHYYWFNMPLLAQKWQQQQEYVRAFNVYQQLEAEINQALKQLPNSQQQMLVADFSQASLTNSVAKQDIWQGLAMQNNQVAGAIQLVNQVSQLDELLAALKLKIEWFDYLLEVQQKRFTRIADSVQQAELQQQISQLTDKLTVFNQQLVVVDNIGTNTADSNLQQTPLELLNQLNKTLDPQQAKWLADFNLSQQIIDSLPNEKTDENKDAKKKARYQQRLDKVAAVLYWQVNQQLPERSWQYKKALSQIEKTLAELNQQQQRLQRLTSEQFKLNQYKSDFAQIQQSYQQIVQLTKLSKQQVTQQYQTEVKAFYQQQHSMLEKALLTTQQAIAHLLENLPERAELKEQADPIELGPAGSVNDV</sequence>
<organism evidence="2 3">
    <name type="scientific">Catenovulum agarivorans DS-2</name>
    <dbReference type="NCBI Taxonomy" id="1328313"/>
    <lineage>
        <taxon>Bacteria</taxon>
        <taxon>Pseudomonadati</taxon>
        <taxon>Pseudomonadota</taxon>
        <taxon>Gammaproteobacteria</taxon>
        <taxon>Alteromonadales</taxon>
        <taxon>Alteromonadaceae</taxon>
        <taxon>Catenovulum</taxon>
    </lineage>
</organism>
<reference evidence="2 3" key="1">
    <citation type="journal article" date="2014" name="Genome Announc.">
        <title>Draft Genome Sequence of the Agar-Degrading Bacterium Catenovulum sp. Strain DS-2, Isolated from Intestines of Haliotis diversicolor.</title>
        <authorList>
            <person name="Shan D."/>
            <person name="Li X."/>
            <person name="Gu Z."/>
            <person name="Wei G."/>
            <person name="Gao Z."/>
            <person name="Shao Z."/>
        </authorList>
    </citation>
    <scope>NUCLEOTIDE SEQUENCE [LARGE SCALE GENOMIC DNA]</scope>
    <source>
        <strain evidence="2 3">DS-2</strain>
    </source>
</reference>
<evidence type="ECO:0000313" key="3">
    <source>
        <dbReference type="Proteomes" id="UP000019276"/>
    </source>
</evidence>
<dbReference type="Proteomes" id="UP000019276">
    <property type="component" value="Unassembled WGS sequence"/>
</dbReference>
<accession>W7QJ98</accession>
<evidence type="ECO:0000256" key="1">
    <source>
        <dbReference type="SAM" id="Coils"/>
    </source>
</evidence>